<evidence type="ECO:0000313" key="2">
    <source>
        <dbReference type="Proteomes" id="UP001500151"/>
    </source>
</evidence>
<reference evidence="1 2" key="1">
    <citation type="journal article" date="2019" name="Int. J. Syst. Evol. Microbiol.">
        <title>The Global Catalogue of Microorganisms (GCM) 10K type strain sequencing project: providing services to taxonomists for standard genome sequencing and annotation.</title>
        <authorList>
            <consortium name="The Broad Institute Genomics Platform"/>
            <consortium name="The Broad Institute Genome Sequencing Center for Infectious Disease"/>
            <person name="Wu L."/>
            <person name="Ma J."/>
        </authorList>
    </citation>
    <scope>NUCLEOTIDE SEQUENCE [LARGE SCALE GENOMIC DNA]</scope>
    <source>
        <strain evidence="1 2">JCM 4524</strain>
    </source>
</reference>
<protein>
    <submittedName>
        <fullName evidence="1">Uncharacterized protein</fullName>
    </submittedName>
</protein>
<name>A0ABN3RRD8_9ACTN</name>
<organism evidence="1 2">
    <name type="scientific">Streptomyces vastus</name>
    <dbReference type="NCBI Taxonomy" id="285451"/>
    <lineage>
        <taxon>Bacteria</taxon>
        <taxon>Bacillati</taxon>
        <taxon>Actinomycetota</taxon>
        <taxon>Actinomycetes</taxon>
        <taxon>Kitasatosporales</taxon>
        <taxon>Streptomycetaceae</taxon>
        <taxon>Streptomyces</taxon>
    </lineage>
</organism>
<proteinExistence type="predicted"/>
<comment type="caution">
    <text evidence="1">The sequence shown here is derived from an EMBL/GenBank/DDBJ whole genome shotgun (WGS) entry which is preliminary data.</text>
</comment>
<gene>
    <name evidence="1" type="ORF">GCM10010307_74910</name>
</gene>
<keyword evidence="2" id="KW-1185">Reference proteome</keyword>
<accession>A0ABN3RRD8</accession>
<evidence type="ECO:0000313" key="1">
    <source>
        <dbReference type="EMBL" id="GAA2658802.1"/>
    </source>
</evidence>
<dbReference type="Proteomes" id="UP001500151">
    <property type="component" value="Unassembled WGS sequence"/>
</dbReference>
<sequence length="76" mass="7809">MHKGIDGTINAESVGRSMFNDCITIVIPAEPRGAPGVERGRATADVVSGILYESVNAISLPAGTARMPSGLSCQPP</sequence>
<dbReference type="EMBL" id="BAAASJ010000116">
    <property type="protein sequence ID" value="GAA2658802.1"/>
    <property type="molecule type" value="Genomic_DNA"/>
</dbReference>